<dbReference type="OrthoDB" id="9781059at2"/>
<accession>A0A286GRM7</accession>
<dbReference type="Pfam" id="PF04397">
    <property type="entry name" value="LytTR"/>
    <property type="match status" value="1"/>
</dbReference>
<dbReference type="EMBL" id="OCNJ01000007">
    <property type="protein sequence ID" value="SOD98180.1"/>
    <property type="molecule type" value="Genomic_DNA"/>
</dbReference>
<protein>
    <submittedName>
        <fullName evidence="2">Transcriptional regulator, LytTR family</fullName>
    </submittedName>
</protein>
<organism evidence="2 3">
    <name type="scientific">Caenispirillum bisanense</name>
    <dbReference type="NCBI Taxonomy" id="414052"/>
    <lineage>
        <taxon>Bacteria</taxon>
        <taxon>Pseudomonadati</taxon>
        <taxon>Pseudomonadota</taxon>
        <taxon>Alphaproteobacteria</taxon>
        <taxon>Rhodospirillales</taxon>
        <taxon>Novispirillaceae</taxon>
        <taxon>Caenispirillum</taxon>
    </lineage>
</organism>
<dbReference type="InterPro" id="IPR013656">
    <property type="entry name" value="PAS_4"/>
</dbReference>
<keyword evidence="3" id="KW-1185">Reference proteome</keyword>
<dbReference type="PANTHER" id="PTHR37299">
    <property type="entry name" value="TRANSCRIPTIONAL REGULATOR-RELATED"/>
    <property type="match status" value="1"/>
</dbReference>
<name>A0A286GRM7_9PROT</name>
<dbReference type="Proteomes" id="UP000219621">
    <property type="component" value="Unassembled WGS sequence"/>
</dbReference>
<dbReference type="RefSeq" id="WP_097280328.1">
    <property type="nucleotide sequence ID" value="NZ_OCNJ01000007.1"/>
</dbReference>
<evidence type="ECO:0000313" key="2">
    <source>
        <dbReference type="EMBL" id="SOD98180.1"/>
    </source>
</evidence>
<evidence type="ECO:0000259" key="1">
    <source>
        <dbReference type="PROSITE" id="PS50930"/>
    </source>
</evidence>
<dbReference type="Gene3D" id="2.40.50.1020">
    <property type="entry name" value="LytTr DNA-binding domain"/>
    <property type="match status" value="1"/>
</dbReference>
<dbReference type="SMART" id="SM00850">
    <property type="entry name" value="LytTR"/>
    <property type="match status" value="1"/>
</dbReference>
<dbReference type="Pfam" id="PF08448">
    <property type="entry name" value="PAS_4"/>
    <property type="match status" value="1"/>
</dbReference>
<proteinExistence type="predicted"/>
<dbReference type="InterPro" id="IPR035965">
    <property type="entry name" value="PAS-like_dom_sf"/>
</dbReference>
<feature type="domain" description="HTH LytTR-type" evidence="1">
    <location>
        <begin position="127"/>
        <end position="232"/>
    </location>
</feature>
<dbReference type="Gene3D" id="3.30.450.20">
    <property type="entry name" value="PAS domain"/>
    <property type="match status" value="1"/>
</dbReference>
<dbReference type="GO" id="GO:0000156">
    <property type="term" value="F:phosphorelay response regulator activity"/>
    <property type="evidence" value="ECO:0007669"/>
    <property type="project" value="InterPro"/>
</dbReference>
<dbReference type="AlphaFoldDB" id="A0A286GRM7"/>
<gene>
    <name evidence="2" type="ORF">SAMN05421508_107233</name>
</gene>
<sequence>MSDFAYRLKTTEIGAIVLAADLTVRSVSGSVATLLRVAPERLVGRPLLDMHPGEARARVELLLAQAQQAREAAASMMVPYPGRTIHVRVCPLAGGEAGFVVVLHGLDDDAAGLRPTDPQPGRFLLKLPVESGGITLFLDPEAAFFIQAEGHYSRVHAAGGSHFCTLPLADLERRLDPAVFFRPHRSYLVNLRHVGGFRRRETGAELVLARPEGQAVPVSRSRVAALKDVLAV</sequence>
<dbReference type="PANTHER" id="PTHR37299:SF1">
    <property type="entry name" value="STAGE 0 SPORULATION PROTEIN A HOMOLOG"/>
    <property type="match status" value="1"/>
</dbReference>
<evidence type="ECO:0000313" key="3">
    <source>
        <dbReference type="Proteomes" id="UP000219621"/>
    </source>
</evidence>
<dbReference type="PROSITE" id="PS50930">
    <property type="entry name" value="HTH_LYTTR"/>
    <property type="match status" value="1"/>
</dbReference>
<dbReference type="InterPro" id="IPR046947">
    <property type="entry name" value="LytR-like"/>
</dbReference>
<dbReference type="SUPFAM" id="SSF55785">
    <property type="entry name" value="PYP-like sensor domain (PAS domain)"/>
    <property type="match status" value="1"/>
</dbReference>
<dbReference type="InterPro" id="IPR007492">
    <property type="entry name" value="LytTR_DNA-bd_dom"/>
</dbReference>
<dbReference type="GO" id="GO:0003677">
    <property type="term" value="F:DNA binding"/>
    <property type="evidence" value="ECO:0007669"/>
    <property type="project" value="InterPro"/>
</dbReference>
<reference evidence="2 3" key="1">
    <citation type="submission" date="2017-09" db="EMBL/GenBank/DDBJ databases">
        <authorList>
            <person name="Ehlers B."/>
            <person name="Leendertz F.H."/>
        </authorList>
    </citation>
    <scope>NUCLEOTIDE SEQUENCE [LARGE SCALE GENOMIC DNA]</scope>
    <source>
        <strain evidence="2 3">USBA 140</strain>
    </source>
</reference>